<dbReference type="Pfam" id="PF09186">
    <property type="entry name" value="DUF1949"/>
    <property type="match status" value="1"/>
</dbReference>
<evidence type="ECO:0000256" key="1">
    <source>
        <dbReference type="ARBA" id="ARBA00007665"/>
    </source>
</evidence>
<comment type="caution">
    <text evidence="4">The sequence shown here is derived from an EMBL/GenBank/DDBJ whole genome shotgun (WGS) entry which is preliminary data.</text>
</comment>
<dbReference type="InterPro" id="IPR001498">
    <property type="entry name" value="Impact_N"/>
</dbReference>
<evidence type="ECO:0000259" key="2">
    <source>
        <dbReference type="Pfam" id="PF01205"/>
    </source>
</evidence>
<dbReference type="PATRIC" id="fig|301148.3.peg.895"/>
<dbReference type="PROSITE" id="PS00910">
    <property type="entry name" value="UPF0029"/>
    <property type="match status" value="1"/>
</dbReference>
<comment type="similarity">
    <text evidence="1">Belongs to the IMPACT family.</text>
</comment>
<dbReference type="GO" id="GO:0005737">
    <property type="term" value="C:cytoplasm"/>
    <property type="evidence" value="ECO:0007669"/>
    <property type="project" value="TreeGrafter"/>
</dbReference>
<dbReference type="NCBIfam" id="TIGR00257">
    <property type="entry name" value="IMPACT_YIGZ"/>
    <property type="match status" value="1"/>
</dbReference>
<accession>A0A150MC47</accession>
<dbReference type="InterPro" id="IPR035647">
    <property type="entry name" value="EFG_III/V"/>
</dbReference>
<dbReference type="STRING" id="301148.B4135_1489"/>
<evidence type="ECO:0000259" key="3">
    <source>
        <dbReference type="Pfam" id="PF09186"/>
    </source>
</evidence>
<dbReference type="EMBL" id="LQYT01000013">
    <property type="protein sequence ID" value="KYD22144.1"/>
    <property type="molecule type" value="Genomic_DNA"/>
</dbReference>
<dbReference type="InterPro" id="IPR015269">
    <property type="entry name" value="UPF0029_Impact_C"/>
</dbReference>
<proteinExistence type="inferred from homology"/>
<dbReference type="PANTHER" id="PTHR16301:SF20">
    <property type="entry name" value="IMPACT FAMILY MEMBER YIGZ"/>
    <property type="match status" value="1"/>
</dbReference>
<sequence>MKYVFAFAERGHSVLSCYYTVKGFGTDEIVIQKSRFIAYVDRAESEEKAYQFLQTIKKKHWDATHNCSAFIIGEHDQIQRANDDGEPSGTAGIPMLEVLKKRRLKNTVVVVTRYFGGIKLGAGGLVRAYSRAASSGIDAAGVVERKLMRIMHTFIDYSWLGKIENELRNSPYPIKDIRYFDRVEIETYVEEGQQDVFRQWMTEKTNGQALISEGETDYVEREIVNPK</sequence>
<dbReference type="InterPro" id="IPR015796">
    <property type="entry name" value="Impact_YigZ-like"/>
</dbReference>
<dbReference type="SUPFAM" id="SSF54211">
    <property type="entry name" value="Ribosomal protein S5 domain 2-like"/>
    <property type="match status" value="1"/>
</dbReference>
<dbReference type="Pfam" id="PF01205">
    <property type="entry name" value="Impact_N"/>
    <property type="match status" value="1"/>
</dbReference>
<dbReference type="Proteomes" id="UP000075683">
    <property type="component" value="Unassembled WGS sequence"/>
</dbReference>
<dbReference type="AlphaFoldDB" id="A0A150MC47"/>
<evidence type="ECO:0000313" key="5">
    <source>
        <dbReference type="Proteomes" id="UP000075683"/>
    </source>
</evidence>
<evidence type="ECO:0000313" key="4">
    <source>
        <dbReference type="EMBL" id="KYD22144.1"/>
    </source>
</evidence>
<dbReference type="GO" id="GO:0006446">
    <property type="term" value="P:regulation of translational initiation"/>
    <property type="evidence" value="ECO:0007669"/>
    <property type="project" value="TreeGrafter"/>
</dbReference>
<feature type="domain" description="UPF0029" evidence="3">
    <location>
        <begin position="155"/>
        <end position="208"/>
    </location>
</feature>
<organism evidence="4 5">
    <name type="scientific">Caldibacillus debilis</name>
    <dbReference type="NCBI Taxonomy" id="301148"/>
    <lineage>
        <taxon>Bacteria</taxon>
        <taxon>Bacillati</taxon>
        <taxon>Bacillota</taxon>
        <taxon>Bacilli</taxon>
        <taxon>Bacillales</taxon>
        <taxon>Bacillaceae</taxon>
        <taxon>Caldibacillus</taxon>
    </lineage>
</organism>
<dbReference type="SUPFAM" id="SSF54980">
    <property type="entry name" value="EF-G C-terminal domain-like"/>
    <property type="match status" value="1"/>
</dbReference>
<dbReference type="PANTHER" id="PTHR16301">
    <property type="entry name" value="IMPACT-RELATED"/>
    <property type="match status" value="1"/>
</dbReference>
<dbReference type="Gene3D" id="3.30.230.30">
    <property type="entry name" value="Impact, N-terminal domain"/>
    <property type="match status" value="1"/>
</dbReference>
<dbReference type="InterPro" id="IPR036956">
    <property type="entry name" value="Impact_N_sf"/>
</dbReference>
<dbReference type="InterPro" id="IPR023582">
    <property type="entry name" value="Impact"/>
</dbReference>
<evidence type="ECO:0008006" key="6">
    <source>
        <dbReference type="Google" id="ProtNLM"/>
    </source>
</evidence>
<dbReference type="InterPro" id="IPR020568">
    <property type="entry name" value="Ribosomal_Su5_D2-typ_SF"/>
</dbReference>
<name>A0A150MC47_9BACI</name>
<protein>
    <recommendedName>
        <fullName evidence="6">YigZ family protein</fullName>
    </recommendedName>
</protein>
<dbReference type="InterPro" id="IPR020569">
    <property type="entry name" value="UPF0029_Impact_CS"/>
</dbReference>
<gene>
    <name evidence="4" type="ORF">B4135_1489</name>
</gene>
<feature type="domain" description="Impact N-terminal" evidence="2">
    <location>
        <begin position="32"/>
        <end position="135"/>
    </location>
</feature>
<reference evidence="4 5" key="1">
    <citation type="submission" date="2016-01" db="EMBL/GenBank/DDBJ databases">
        <title>Draft Genome Sequences of Seven Thermophilic Sporeformers Isolated from Foods.</title>
        <authorList>
            <person name="Berendsen E.M."/>
            <person name="Wells-Bennik M.H."/>
            <person name="Krawcyk A.O."/>
            <person name="De Jong A."/>
            <person name="Holsappel S."/>
            <person name="Eijlander R.T."/>
            <person name="Kuipers O.P."/>
        </authorList>
    </citation>
    <scope>NUCLEOTIDE SEQUENCE [LARGE SCALE GENOMIC DNA]</scope>
    <source>
        <strain evidence="4 5">B4135</strain>
    </source>
</reference>